<dbReference type="RefSeq" id="WP_158193643.1">
    <property type="nucleotide sequence ID" value="NZ_CP046908.1"/>
</dbReference>
<keyword evidence="8" id="KW-0051">Antiviral defense</keyword>
<dbReference type="InterPro" id="IPR006674">
    <property type="entry name" value="HD_domain"/>
</dbReference>
<comment type="similarity">
    <text evidence="2">In the central section; belongs to the CRISPR-associated helicase Cas3 family.</text>
</comment>
<feature type="domain" description="HD Cas3-type" evidence="10">
    <location>
        <begin position="11"/>
        <end position="180"/>
    </location>
</feature>
<dbReference type="NCBIfam" id="TIGR01596">
    <property type="entry name" value="cas3_HD"/>
    <property type="match status" value="1"/>
</dbReference>
<dbReference type="GO" id="GO:0046872">
    <property type="term" value="F:metal ion binding"/>
    <property type="evidence" value="ECO:0007669"/>
    <property type="project" value="UniProtKB-KW"/>
</dbReference>
<evidence type="ECO:0000256" key="6">
    <source>
        <dbReference type="ARBA" id="ARBA00022806"/>
    </source>
</evidence>
<dbReference type="InterPro" id="IPR003607">
    <property type="entry name" value="HD/PDEase_dom"/>
</dbReference>
<dbReference type="GO" id="GO:0051607">
    <property type="term" value="P:defense response to virus"/>
    <property type="evidence" value="ECO:0007669"/>
    <property type="project" value="UniProtKB-KW"/>
</dbReference>
<keyword evidence="11" id="KW-0540">Nuclease</keyword>
<dbReference type="InterPro" id="IPR038257">
    <property type="entry name" value="CRISPR-assoc_Cas3_HD_sf"/>
</dbReference>
<protein>
    <submittedName>
        <fullName evidence="11">CRISPR-associated endonuclease Cas3</fullName>
    </submittedName>
</protein>
<dbReference type="EMBL" id="CP046908">
    <property type="protein sequence ID" value="QGZ34678.1"/>
    <property type="molecule type" value="Genomic_DNA"/>
</dbReference>
<comment type="similarity">
    <text evidence="1">In the N-terminal section; belongs to the CRISPR-associated nuclease Cas3-HD family.</text>
</comment>
<dbReference type="Pfam" id="PF01966">
    <property type="entry name" value="HD"/>
    <property type="match status" value="1"/>
</dbReference>
<evidence type="ECO:0000256" key="2">
    <source>
        <dbReference type="ARBA" id="ARBA00009046"/>
    </source>
</evidence>
<dbReference type="InterPro" id="IPR014001">
    <property type="entry name" value="Helicase_ATP-bd"/>
</dbReference>
<keyword evidence="5" id="KW-0378">Hydrolase</keyword>
<dbReference type="AlphaFoldDB" id="A0A857C711"/>
<dbReference type="InterPro" id="IPR027417">
    <property type="entry name" value="P-loop_NTPase"/>
</dbReference>
<dbReference type="Gene3D" id="1.10.3210.30">
    <property type="match status" value="1"/>
</dbReference>
<dbReference type="InterPro" id="IPR006483">
    <property type="entry name" value="CRISPR-assoc_Cas3_HD"/>
</dbReference>
<dbReference type="GO" id="GO:0004386">
    <property type="term" value="F:helicase activity"/>
    <property type="evidence" value="ECO:0007669"/>
    <property type="project" value="UniProtKB-KW"/>
</dbReference>
<dbReference type="Pfam" id="PF00270">
    <property type="entry name" value="DEAD"/>
    <property type="match status" value="1"/>
</dbReference>
<keyword evidence="11" id="KW-0255">Endonuclease</keyword>
<dbReference type="InterPro" id="IPR054712">
    <property type="entry name" value="Cas3-like_dom"/>
</dbReference>
<evidence type="ECO:0000256" key="8">
    <source>
        <dbReference type="ARBA" id="ARBA00023118"/>
    </source>
</evidence>
<dbReference type="CDD" id="cd17930">
    <property type="entry name" value="DEXHc_cas3"/>
    <property type="match status" value="1"/>
</dbReference>
<evidence type="ECO:0000259" key="10">
    <source>
        <dbReference type="PROSITE" id="PS51643"/>
    </source>
</evidence>
<dbReference type="Gene3D" id="3.40.50.300">
    <property type="entry name" value="P-loop containing nucleotide triphosphate hydrolases"/>
    <property type="match status" value="2"/>
</dbReference>
<evidence type="ECO:0000256" key="7">
    <source>
        <dbReference type="ARBA" id="ARBA00022840"/>
    </source>
</evidence>
<evidence type="ECO:0000256" key="4">
    <source>
        <dbReference type="ARBA" id="ARBA00022741"/>
    </source>
</evidence>
<gene>
    <name evidence="11" type="ORF">GH266_09210</name>
</gene>
<name>A0A857C711_9HYPH</name>
<proteinExistence type="inferred from homology"/>
<dbReference type="OrthoDB" id="9810236at2"/>
<keyword evidence="4" id="KW-0547">Nucleotide-binding</keyword>
<dbReference type="SMART" id="SM00487">
    <property type="entry name" value="DEXDc"/>
    <property type="match status" value="1"/>
</dbReference>
<dbReference type="GO" id="GO:0004519">
    <property type="term" value="F:endonuclease activity"/>
    <property type="evidence" value="ECO:0007669"/>
    <property type="project" value="UniProtKB-KW"/>
</dbReference>
<dbReference type="GO" id="GO:0016787">
    <property type="term" value="F:hydrolase activity"/>
    <property type="evidence" value="ECO:0007669"/>
    <property type="project" value="UniProtKB-KW"/>
</dbReference>
<reference evidence="11 12" key="1">
    <citation type="submission" date="2019-12" db="EMBL/GenBank/DDBJ databases">
        <title>The genome of Stappia indica PHM037.</title>
        <authorList>
            <person name="Kacar D."/>
            <person name="Galan B."/>
            <person name="Canedo L."/>
            <person name="Rodriguez P."/>
            <person name="de la Calle F."/>
            <person name="Garcia J.L."/>
        </authorList>
    </citation>
    <scope>NUCLEOTIDE SEQUENCE [LARGE SCALE GENOMIC DNA]</scope>
    <source>
        <strain evidence="11 12">PHM037</strain>
    </source>
</reference>
<dbReference type="KEGG" id="siw:GH266_09210"/>
<dbReference type="Pfam" id="PF22590">
    <property type="entry name" value="Cas3-like_C_2"/>
    <property type="match status" value="1"/>
</dbReference>
<dbReference type="SUPFAM" id="SSF52540">
    <property type="entry name" value="P-loop containing nucleoside triphosphate hydrolases"/>
    <property type="match status" value="1"/>
</dbReference>
<dbReference type="SUPFAM" id="SSF109604">
    <property type="entry name" value="HD-domain/PDEase-like"/>
    <property type="match status" value="1"/>
</dbReference>
<dbReference type="CDD" id="cd09641">
    <property type="entry name" value="Cas3''_I"/>
    <property type="match status" value="1"/>
</dbReference>
<evidence type="ECO:0000256" key="5">
    <source>
        <dbReference type="ARBA" id="ARBA00022801"/>
    </source>
</evidence>
<evidence type="ECO:0000313" key="11">
    <source>
        <dbReference type="EMBL" id="QGZ34678.1"/>
    </source>
</evidence>
<evidence type="ECO:0000256" key="1">
    <source>
        <dbReference type="ARBA" id="ARBA00006847"/>
    </source>
</evidence>
<dbReference type="InterPro" id="IPR011545">
    <property type="entry name" value="DEAD/DEAH_box_helicase_dom"/>
</dbReference>
<feature type="domain" description="Helicase ATP-binding" evidence="9">
    <location>
        <begin position="241"/>
        <end position="408"/>
    </location>
</feature>
<dbReference type="GO" id="GO:0003676">
    <property type="term" value="F:nucleic acid binding"/>
    <property type="evidence" value="ECO:0007669"/>
    <property type="project" value="InterPro"/>
</dbReference>
<dbReference type="Proteomes" id="UP000435648">
    <property type="component" value="Chromosome"/>
</dbReference>
<evidence type="ECO:0000259" key="9">
    <source>
        <dbReference type="PROSITE" id="PS51192"/>
    </source>
</evidence>
<evidence type="ECO:0000256" key="3">
    <source>
        <dbReference type="ARBA" id="ARBA00022723"/>
    </source>
</evidence>
<dbReference type="SMART" id="SM00471">
    <property type="entry name" value="HDc"/>
    <property type="match status" value="1"/>
</dbReference>
<accession>A0A857C711</accession>
<organism evidence="11 12">
    <name type="scientific">Stappia indica</name>
    <dbReference type="NCBI Taxonomy" id="538381"/>
    <lineage>
        <taxon>Bacteria</taxon>
        <taxon>Pseudomonadati</taxon>
        <taxon>Pseudomonadota</taxon>
        <taxon>Alphaproteobacteria</taxon>
        <taxon>Hyphomicrobiales</taxon>
        <taxon>Stappiaceae</taxon>
        <taxon>Stappia</taxon>
    </lineage>
</organism>
<keyword evidence="6" id="KW-0347">Helicase</keyword>
<dbReference type="GO" id="GO:0005524">
    <property type="term" value="F:ATP binding"/>
    <property type="evidence" value="ECO:0007669"/>
    <property type="project" value="UniProtKB-KW"/>
</dbReference>
<dbReference type="PROSITE" id="PS51192">
    <property type="entry name" value="HELICASE_ATP_BIND_1"/>
    <property type="match status" value="1"/>
</dbReference>
<keyword evidence="3" id="KW-0479">Metal-binding</keyword>
<evidence type="ECO:0000313" key="12">
    <source>
        <dbReference type="Proteomes" id="UP000435648"/>
    </source>
</evidence>
<sequence length="755" mass="82421">MFFAHSLPGESEERWQPLAEHLLQVSRLAAEFARPFGASRAAALAGLLHDLGKYNPQFLAYIRGERTGQGKGPDHSTAGARETLAAFPGGSDRLIAQLVAHAIAGHHAGLADGEGVGGLTERLKKELDPLDPAWREELGTEWMVALEQAFCPHRERARLPFQLSVLGRMIFSCLVDADFLDTEAFFKTAADLTPDRDWPRLPDINPHLTARFDAHMARKQADARPNELNGLRADILTHVRAKASLPPGLFTLNVPTGGGKTLASLGFALDHARIHGLSRIVYAIPFTSVIEQTASIFREVLGEDVVLEHHSAIDAEDGKERSSRDKMRLAMENWAAPVVVTTNVQLFESLFAARPSRCRKLHNLAGAVIVLDEAQTIPLHVLRPCVAMLDELARNYGATIVLCTATQPALGAPSRPGVRGFDGGLELSPERELAPDPEGLHRRLARVTLRRASDAMSDADLIGELAGHEQGLVIVNSRSHALSLYREAMAAGLAGLVHLSTRQTASDRQALLAEVRLRLAPQDPRPCRLIATSLVEAGVDIDFPRVWRAEAGLDQIVQAAGRCNREGRRPVADSIVTVFRPADASTPREIAGFASALAAMAGGHDDLFSPAAIAAYFEEVYWRKGEALDRDKVLSRFRESAGTLDLAYRSVAESFRLIEERMAPVIVPREEEAKAALAALAAERMPPGAAARALQRHLVQVPRPDCDRLRTNGHLSFVEGFGDQFAVLATPQFYTRETGLEWERSDELSLDGYIL</sequence>
<dbReference type="PROSITE" id="PS51643">
    <property type="entry name" value="HD_CAS3"/>
    <property type="match status" value="1"/>
</dbReference>
<keyword evidence="7" id="KW-0067">ATP-binding</keyword>